<protein>
    <submittedName>
        <fullName evidence="2">Uncharacterized protein</fullName>
    </submittedName>
</protein>
<dbReference type="EMBL" id="CP069389">
    <property type="protein sequence ID" value="QRN90227.1"/>
    <property type="molecule type" value="Genomic_DNA"/>
</dbReference>
<dbReference type="Gene3D" id="1.20.5.340">
    <property type="match status" value="1"/>
</dbReference>
<gene>
    <name evidence="2" type="ORF">JRU67_09145</name>
</gene>
<organism evidence="2 3">
    <name type="scientific">Mammaliicoccus sciuri</name>
    <name type="common">Staphylococcus sciuri</name>
    <dbReference type="NCBI Taxonomy" id="1296"/>
    <lineage>
        <taxon>Bacteria</taxon>
        <taxon>Bacillati</taxon>
        <taxon>Bacillota</taxon>
        <taxon>Bacilli</taxon>
        <taxon>Bacillales</taxon>
        <taxon>Staphylococcaceae</taxon>
        <taxon>Mammaliicoccus</taxon>
    </lineage>
</organism>
<feature type="coiled-coil region" evidence="1">
    <location>
        <begin position="67"/>
        <end position="101"/>
    </location>
</feature>
<keyword evidence="1" id="KW-0175">Coiled coil</keyword>
<dbReference type="Proteomes" id="UP000640299">
    <property type="component" value="Chromosome"/>
</dbReference>
<accession>A0AB37HHR2</accession>
<evidence type="ECO:0000256" key="1">
    <source>
        <dbReference type="SAM" id="Coils"/>
    </source>
</evidence>
<dbReference type="RefSeq" id="WP_204178216.1">
    <property type="nucleotide sequence ID" value="NZ_CP069389.1"/>
</dbReference>
<proteinExistence type="predicted"/>
<evidence type="ECO:0000313" key="3">
    <source>
        <dbReference type="Proteomes" id="UP000640299"/>
    </source>
</evidence>
<evidence type="ECO:0000313" key="2">
    <source>
        <dbReference type="EMBL" id="QRN90227.1"/>
    </source>
</evidence>
<dbReference type="AlphaFoldDB" id="A0AB37HHR2"/>
<reference evidence="2" key="1">
    <citation type="submission" date="2021-02" db="EMBL/GenBank/DDBJ databases">
        <title>cfr and optrA-positive Staphylococcus spp.</title>
        <authorList>
            <person name="Chen L."/>
        </authorList>
    </citation>
    <scope>NUCLEOTIDE SEQUENCE</scope>
    <source>
        <strain evidence="2">GDQ20D70P</strain>
    </source>
</reference>
<sequence length="109" mass="12255">MNRPTEIKYPLDDNGEPYFAATHVQAVQGLEEFDNGDDISNLNVLIKKLNADISTVNSNIADISVLVNNQKTEIDNLKTQMNNANTEIDNLKKRIEILENKEVVTDEPI</sequence>
<name>A0AB37HHR2_MAMSC</name>